<feature type="region of interest" description="Disordered" evidence="1">
    <location>
        <begin position="198"/>
        <end position="220"/>
    </location>
</feature>
<reference evidence="2 3" key="1">
    <citation type="journal article" date="2016" name="Biochim. Biophys. Acta">
        <title>Characterization of red-shifted phycobilisomes isolated from the chlorophyll f-containing cyanobacterium Halomicronema hongdechloris.</title>
        <authorList>
            <person name="Li Y."/>
            <person name="Lin Y."/>
            <person name="Garvey C.J."/>
            <person name="Birch D."/>
            <person name="Corkery R.W."/>
            <person name="Loughlin P.C."/>
            <person name="Scheer H."/>
            <person name="Willows R.D."/>
            <person name="Chen M."/>
        </authorList>
    </citation>
    <scope>NUCLEOTIDE SEQUENCE [LARGE SCALE GENOMIC DNA]</scope>
    <source>
        <strain evidence="2 3">C2206</strain>
    </source>
</reference>
<gene>
    <name evidence="2" type="primary">estB</name>
    <name evidence="2" type="ORF">XM38_002320</name>
</gene>
<organism evidence="2 3">
    <name type="scientific">Halomicronema hongdechloris C2206</name>
    <dbReference type="NCBI Taxonomy" id="1641165"/>
    <lineage>
        <taxon>Bacteria</taxon>
        <taxon>Bacillati</taxon>
        <taxon>Cyanobacteriota</taxon>
        <taxon>Cyanophyceae</taxon>
        <taxon>Nodosilineales</taxon>
        <taxon>Nodosilineaceae</taxon>
        <taxon>Halomicronema</taxon>
    </lineage>
</organism>
<evidence type="ECO:0000313" key="2">
    <source>
        <dbReference type="EMBL" id="ASC69305.1"/>
    </source>
</evidence>
<dbReference type="Gene3D" id="3.40.50.1820">
    <property type="entry name" value="alpha/beta hydrolase"/>
    <property type="match status" value="1"/>
</dbReference>
<keyword evidence="2" id="KW-0378">Hydrolase</keyword>
<dbReference type="Proteomes" id="UP000191901">
    <property type="component" value="Chromosome"/>
</dbReference>
<dbReference type="GO" id="GO:0004806">
    <property type="term" value="F:triacylglycerol lipase activity"/>
    <property type="evidence" value="ECO:0007669"/>
    <property type="project" value="UniProtKB-EC"/>
</dbReference>
<dbReference type="PANTHER" id="PTHR37946">
    <property type="entry name" value="SLL1969 PROTEIN"/>
    <property type="match status" value="1"/>
</dbReference>
<dbReference type="RefSeq" id="WP_137454978.1">
    <property type="nucleotide sequence ID" value="NZ_CP021983.2"/>
</dbReference>
<dbReference type="SUPFAM" id="SSF53474">
    <property type="entry name" value="alpha/beta-Hydrolases"/>
    <property type="match status" value="1"/>
</dbReference>
<sequence length="220" mass="24206">MGKNPVILIHGIDDTQAIFDSMAAYLEARGWPLHRFDLVPNNGDRGLEQLAQQLADYVTHQLPPQQPFDLLGFSMGGIVGRYYLQRLGGLTRVQRFVALSPPNQGSYLAYLRWNRGAKQLRPHSRFLQELNRDLHCLAHVAMTTLWTPFDLMILPAQSSVVPVGQTISLPVLGHTWMVSDSRCLAAVAAALSVTVESTIPTPGDHPGMTPTGSNRRTDGA</sequence>
<dbReference type="Pfam" id="PF02089">
    <property type="entry name" value="Palm_thioest"/>
    <property type="match status" value="1"/>
</dbReference>
<dbReference type="EMBL" id="CP021983">
    <property type="protein sequence ID" value="ASC69305.1"/>
    <property type="molecule type" value="Genomic_DNA"/>
</dbReference>
<accession>A0A1Z3HGB1</accession>
<dbReference type="KEGG" id="hhg:XM38_002320"/>
<evidence type="ECO:0000256" key="1">
    <source>
        <dbReference type="SAM" id="MobiDB-lite"/>
    </source>
</evidence>
<dbReference type="AlphaFoldDB" id="A0A1Z3HGB1"/>
<dbReference type="OrthoDB" id="9765872at2"/>
<evidence type="ECO:0000313" key="3">
    <source>
        <dbReference type="Proteomes" id="UP000191901"/>
    </source>
</evidence>
<dbReference type="EC" id="3.1.1.3" evidence="2"/>
<dbReference type="PANTHER" id="PTHR37946:SF1">
    <property type="entry name" value="SLL1969 PROTEIN"/>
    <property type="match status" value="1"/>
</dbReference>
<dbReference type="InterPro" id="IPR029058">
    <property type="entry name" value="AB_hydrolase_fold"/>
</dbReference>
<keyword evidence="3" id="KW-1185">Reference proteome</keyword>
<protein>
    <submittedName>
        <fullName evidence="2">Extracellular esterase EstB</fullName>
        <ecNumber evidence="2">3.1.1.3</ecNumber>
    </submittedName>
</protein>
<proteinExistence type="predicted"/>
<name>A0A1Z3HGB1_9CYAN</name>